<evidence type="ECO:0000256" key="7">
    <source>
        <dbReference type="ARBA" id="ARBA00023136"/>
    </source>
</evidence>
<dbReference type="InterPro" id="IPR020846">
    <property type="entry name" value="MFS_dom"/>
</dbReference>
<keyword evidence="4" id="KW-1003">Cell membrane</keyword>
<dbReference type="InterPro" id="IPR036259">
    <property type="entry name" value="MFS_trans_sf"/>
</dbReference>
<evidence type="ECO:0000313" key="11">
    <source>
        <dbReference type="Proteomes" id="UP000744769"/>
    </source>
</evidence>
<dbReference type="GO" id="GO:0042910">
    <property type="term" value="F:xenobiotic transmembrane transporter activity"/>
    <property type="evidence" value="ECO:0007669"/>
    <property type="project" value="InterPro"/>
</dbReference>
<evidence type="ECO:0000256" key="1">
    <source>
        <dbReference type="ARBA" id="ARBA00004651"/>
    </source>
</evidence>
<keyword evidence="11" id="KW-1185">Reference proteome</keyword>
<dbReference type="EMBL" id="JAAOIV010000012">
    <property type="protein sequence ID" value="NHN57029.1"/>
    <property type="molecule type" value="Genomic_DNA"/>
</dbReference>
<dbReference type="InterPro" id="IPR050189">
    <property type="entry name" value="MFS_Efflux_Transporters"/>
</dbReference>
<evidence type="ECO:0000256" key="2">
    <source>
        <dbReference type="ARBA" id="ARBA00006236"/>
    </source>
</evidence>
<dbReference type="CDD" id="cd17320">
    <property type="entry name" value="MFS_MdfA_MDR_like"/>
    <property type="match status" value="1"/>
</dbReference>
<dbReference type="PANTHER" id="PTHR43124:SF3">
    <property type="entry name" value="CHLORAMPHENICOL EFFLUX PUMP RV0191"/>
    <property type="match status" value="1"/>
</dbReference>
<dbReference type="AlphaFoldDB" id="A0A967B1E8"/>
<comment type="subcellular location">
    <subcellularLocation>
        <location evidence="1">Cell membrane</location>
        <topology evidence="1">Multi-pass membrane protein</topology>
    </subcellularLocation>
</comment>
<feature type="transmembrane region" description="Helical" evidence="8">
    <location>
        <begin position="57"/>
        <end position="75"/>
    </location>
</feature>
<feature type="transmembrane region" description="Helical" evidence="8">
    <location>
        <begin position="262"/>
        <end position="283"/>
    </location>
</feature>
<organism evidence="10 11">
    <name type="scientific">Metallococcus carri</name>
    <dbReference type="NCBI Taxonomy" id="1656884"/>
    <lineage>
        <taxon>Bacteria</taxon>
        <taxon>Bacillati</taxon>
        <taxon>Actinomycetota</taxon>
        <taxon>Actinomycetes</taxon>
        <taxon>Micrococcales</taxon>
        <taxon>Dermacoccaceae</taxon>
        <taxon>Metallococcus</taxon>
    </lineage>
</organism>
<evidence type="ECO:0000259" key="9">
    <source>
        <dbReference type="PROSITE" id="PS50850"/>
    </source>
</evidence>
<feature type="transmembrane region" description="Helical" evidence="8">
    <location>
        <begin position="354"/>
        <end position="372"/>
    </location>
</feature>
<feature type="transmembrane region" description="Helical" evidence="8">
    <location>
        <begin position="116"/>
        <end position="140"/>
    </location>
</feature>
<feature type="transmembrane region" description="Helical" evidence="8">
    <location>
        <begin position="289"/>
        <end position="307"/>
    </location>
</feature>
<dbReference type="InterPro" id="IPR011701">
    <property type="entry name" value="MFS"/>
</dbReference>
<dbReference type="GO" id="GO:0005886">
    <property type="term" value="C:plasma membrane"/>
    <property type="evidence" value="ECO:0007669"/>
    <property type="project" value="UniProtKB-SubCell"/>
</dbReference>
<keyword evidence="5 8" id="KW-0812">Transmembrane</keyword>
<evidence type="ECO:0000256" key="3">
    <source>
        <dbReference type="ARBA" id="ARBA00022448"/>
    </source>
</evidence>
<feature type="transmembrane region" description="Helical" evidence="8">
    <location>
        <begin position="199"/>
        <end position="220"/>
    </location>
</feature>
<feature type="transmembrane region" description="Helical" evidence="8">
    <location>
        <begin position="27"/>
        <end position="45"/>
    </location>
</feature>
<accession>A0A967B1E8</accession>
<feature type="transmembrane region" description="Helical" evidence="8">
    <location>
        <begin position="232"/>
        <end position="250"/>
    </location>
</feature>
<evidence type="ECO:0000256" key="5">
    <source>
        <dbReference type="ARBA" id="ARBA00022692"/>
    </source>
</evidence>
<dbReference type="Gene3D" id="1.20.1720.10">
    <property type="entry name" value="Multidrug resistance protein D"/>
    <property type="match status" value="1"/>
</dbReference>
<name>A0A967B1E8_9MICO</name>
<reference evidence="10" key="1">
    <citation type="submission" date="2020-03" db="EMBL/GenBank/DDBJ databases">
        <title>Draft sequencing of Calidifontibacter sp. DB0510.</title>
        <authorList>
            <person name="Kim D.-U."/>
        </authorList>
    </citation>
    <scope>NUCLEOTIDE SEQUENCE</scope>
    <source>
        <strain evidence="10">DB0510</strain>
    </source>
</reference>
<keyword evidence="7 8" id="KW-0472">Membrane</keyword>
<feature type="domain" description="Major facilitator superfamily (MFS) profile" evidence="9">
    <location>
        <begin position="1"/>
        <end position="379"/>
    </location>
</feature>
<evidence type="ECO:0000256" key="8">
    <source>
        <dbReference type="SAM" id="Phobius"/>
    </source>
</evidence>
<feature type="transmembrane region" description="Helical" evidence="8">
    <location>
        <begin position="81"/>
        <end position="104"/>
    </location>
</feature>
<dbReference type="Proteomes" id="UP000744769">
    <property type="component" value="Unassembled WGS sequence"/>
</dbReference>
<dbReference type="InterPro" id="IPR004812">
    <property type="entry name" value="Efflux_drug-R_Bcr/CmlA"/>
</dbReference>
<protein>
    <submittedName>
        <fullName evidence="10">Multidrug effflux MFS transporter</fullName>
    </submittedName>
</protein>
<keyword evidence="3" id="KW-0813">Transport</keyword>
<evidence type="ECO:0000256" key="6">
    <source>
        <dbReference type="ARBA" id="ARBA00022989"/>
    </source>
</evidence>
<dbReference type="PROSITE" id="PS50850">
    <property type="entry name" value="MFS"/>
    <property type="match status" value="1"/>
</dbReference>
<evidence type="ECO:0000256" key="4">
    <source>
        <dbReference type="ARBA" id="ARBA00022475"/>
    </source>
</evidence>
<evidence type="ECO:0000313" key="10">
    <source>
        <dbReference type="EMBL" id="NHN57029.1"/>
    </source>
</evidence>
<feature type="transmembrane region" description="Helical" evidence="8">
    <location>
        <begin position="146"/>
        <end position="166"/>
    </location>
</feature>
<comment type="similarity">
    <text evidence="2">Belongs to the major facilitator superfamily. Bcr/CmlA family.</text>
</comment>
<proteinExistence type="inferred from homology"/>
<dbReference type="Pfam" id="PF07690">
    <property type="entry name" value="MFS_1"/>
    <property type="match status" value="1"/>
</dbReference>
<dbReference type="SUPFAM" id="SSF103473">
    <property type="entry name" value="MFS general substrate transporter"/>
    <property type="match status" value="1"/>
</dbReference>
<comment type="caution">
    <text evidence="10">The sequence shown here is derived from an EMBL/GenBank/DDBJ whole genome shotgun (WGS) entry which is preliminary data.</text>
</comment>
<dbReference type="GO" id="GO:1990961">
    <property type="term" value="P:xenobiotic detoxification by transmembrane export across the plasma membrane"/>
    <property type="evidence" value="ECO:0007669"/>
    <property type="project" value="InterPro"/>
</dbReference>
<feature type="transmembrane region" description="Helical" evidence="8">
    <location>
        <begin position="328"/>
        <end position="348"/>
    </location>
</feature>
<sequence length="390" mass="40642">MLGPFSIDTPFPAFALIQHEFGVGQEATQQLVSTYMIAFAVMSIFHGPLSDALGRRTVMIGGLVVYAVASAGAALAPSFALLLVCRVLQGLAAGGGVIVSRAVVRDLYDGAEAQRLMSRIVMIFGLAPAIAPVVGGWLVTFGSWRAIFWMLVAIAALLIALVVLVLPESHPVERRTPLQVKEILGGLAEVSKSGAFHRVAFAGSVAFGGYFLYIGAAAIVVVDLLHRGATDFWMLFVPMIAGMVCGSFISGRAAGRISMLRLVTGGLGVAFVAAVVNVILASVPATATLPYAVIGPSLLGLGIGSVYPSMQLAVLDMFPRHRGAAASGAAFITLILNAIGAGLLAPFFTRSLATMAWAALAYVVVGSALWAWHVTAVRRSRRIVAAVQPG</sequence>
<gene>
    <name evidence="10" type="ORF">G9U51_14760</name>
</gene>
<dbReference type="PANTHER" id="PTHR43124">
    <property type="entry name" value="PURINE EFFLUX PUMP PBUE"/>
    <property type="match status" value="1"/>
</dbReference>
<keyword evidence="6 8" id="KW-1133">Transmembrane helix</keyword>
<dbReference type="NCBIfam" id="TIGR00710">
    <property type="entry name" value="efflux_Bcr_CflA"/>
    <property type="match status" value="1"/>
</dbReference>